<organism evidence="2 3">
    <name type="scientific">Mesorhizobium denitrificans</name>
    <dbReference type="NCBI Taxonomy" id="2294114"/>
    <lineage>
        <taxon>Bacteria</taxon>
        <taxon>Pseudomonadati</taxon>
        <taxon>Pseudomonadota</taxon>
        <taxon>Alphaproteobacteria</taxon>
        <taxon>Hyphomicrobiales</taxon>
        <taxon>Phyllobacteriaceae</taxon>
        <taxon>Mesorhizobium</taxon>
    </lineage>
</organism>
<evidence type="ECO:0000313" key="3">
    <source>
        <dbReference type="Proteomes" id="UP000262379"/>
    </source>
</evidence>
<accession>A0A371XA30</accession>
<keyword evidence="3" id="KW-1185">Reference proteome</keyword>
<dbReference type="Proteomes" id="UP000262379">
    <property type="component" value="Unassembled WGS sequence"/>
</dbReference>
<dbReference type="EMBL" id="QURN01000013">
    <property type="protein sequence ID" value="RFC65894.1"/>
    <property type="molecule type" value="Genomic_DNA"/>
</dbReference>
<feature type="compositionally biased region" description="Basic and acidic residues" evidence="1">
    <location>
        <begin position="76"/>
        <end position="88"/>
    </location>
</feature>
<reference evidence="3" key="1">
    <citation type="submission" date="2018-08" db="EMBL/GenBank/DDBJ databases">
        <authorList>
            <person name="Im W.T."/>
        </authorList>
    </citation>
    <scope>NUCLEOTIDE SEQUENCE [LARGE SCALE GENOMIC DNA]</scope>
    <source>
        <strain evidence="3">LA-28</strain>
    </source>
</reference>
<evidence type="ECO:0000256" key="1">
    <source>
        <dbReference type="SAM" id="MobiDB-lite"/>
    </source>
</evidence>
<sequence>MNFMPEAETLYDFEMLVVSQEFALVFEDAEATLGTEHMCQSGLLQKRIQILMHSPTQGCARRFQFSKLRRFACHDEPPEPGDELRRIGVDAAMSASGRRKTPAK</sequence>
<feature type="region of interest" description="Disordered" evidence="1">
    <location>
        <begin position="76"/>
        <end position="104"/>
    </location>
</feature>
<evidence type="ECO:0000313" key="2">
    <source>
        <dbReference type="EMBL" id="RFC65894.1"/>
    </source>
</evidence>
<proteinExistence type="predicted"/>
<gene>
    <name evidence="2" type="ORF">DY251_16495</name>
</gene>
<comment type="caution">
    <text evidence="2">The sequence shown here is derived from an EMBL/GenBank/DDBJ whole genome shotgun (WGS) entry which is preliminary data.</text>
</comment>
<name>A0A371XA30_9HYPH</name>
<dbReference type="AlphaFoldDB" id="A0A371XA30"/>
<protein>
    <submittedName>
        <fullName evidence="2">Uncharacterized protein</fullName>
    </submittedName>
</protein>